<accession>W2IL61</accession>
<evidence type="ECO:0008006" key="2">
    <source>
        <dbReference type="Google" id="ProtNLM"/>
    </source>
</evidence>
<proteinExistence type="predicted"/>
<dbReference type="EMBL" id="KI674166">
    <property type="protein sequence ID" value="ETL34974.1"/>
    <property type="molecule type" value="Genomic_DNA"/>
</dbReference>
<evidence type="ECO:0000313" key="1">
    <source>
        <dbReference type="EMBL" id="ETL34974.1"/>
    </source>
</evidence>
<reference evidence="1" key="1">
    <citation type="submission" date="2013-11" db="EMBL/GenBank/DDBJ databases">
        <title>The Genome Sequence of Phytophthora parasitica CJ05E6.</title>
        <authorList>
            <consortium name="The Broad Institute Genomics Platform"/>
            <person name="Russ C."/>
            <person name="Tyler B."/>
            <person name="Panabieres F."/>
            <person name="Shan W."/>
            <person name="Tripathy S."/>
            <person name="Grunwald N."/>
            <person name="Machado M."/>
            <person name="Johnson C.S."/>
            <person name="Arredondo F."/>
            <person name="Hong C."/>
            <person name="Coffey M."/>
            <person name="Young S.K."/>
            <person name="Zeng Q."/>
            <person name="Gargeya S."/>
            <person name="Fitzgerald M."/>
            <person name="Abouelleil A."/>
            <person name="Alvarado L."/>
            <person name="Chapman S.B."/>
            <person name="Gainer-Dewar J."/>
            <person name="Goldberg J."/>
            <person name="Griggs A."/>
            <person name="Gujja S."/>
            <person name="Hansen M."/>
            <person name="Howarth C."/>
            <person name="Imamovic A."/>
            <person name="Ireland A."/>
            <person name="Larimer J."/>
            <person name="McCowan C."/>
            <person name="Murphy C."/>
            <person name="Pearson M."/>
            <person name="Poon T.W."/>
            <person name="Priest M."/>
            <person name="Roberts A."/>
            <person name="Saif S."/>
            <person name="Shea T."/>
            <person name="Sykes S."/>
            <person name="Wortman J."/>
            <person name="Nusbaum C."/>
            <person name="Birren B."/>
        </authorList>
    </citation>
    <scope>NUCLEOTIDE SEQUENCE [LARGE SCALE GENOMIC DNA]</scope>
    <source>
        <strain evidence="1">CJ05E6</strain>
    </source>
</reference>
<organism evidence="1">
    <name type="scientific">Phytophthora nicotianae</name>
    <name type="common">Potato buckeye rot agent</name>
    <name type="synonym">Phytophthora parasitica</name>
    <dbReference type="NCBI Taxonomy" id="4792"/>
    <lineage>
        <taxon>Eukaryota</taxon>
        <taxon>Sar</taxon>
        <taxon>Stramenopiles</taxon>
        <taxon>Oomycota</taxon>
        <taxon>Peronosporomycetes</taxon>
        <taxon>Peronosporales</taxon>
        <taxon>Peronosporaceae</taxon>
        <taxon>Phytophthora</taxon>
    </lineage>
</organism>
<gene>
    <name evidence="1" type="ORF">L916_12850</name>
</gene>
<dbReference type="Proteomes" id="UP000053864">
    <property type="component" value="Unassembled WGS sequence"/>
</dbReference>
<dbReference type="AlphaFoldDB" id="W2IL61"/>
<name>W2IL61_PHYNI</name>
<sequence>MGKNMDVNTLEVLMFLSYNRDAWDVGSVQSIRRKMRN</sequence>
<protein>
    <recommendedName>
        <fullName evidence="2">PiggyBac transposable element-derived protein domain-containing protein</fullName>
    </recommendedName>
</protein>